<organism evidence="1 2">
    <name type="scientific">Bauhinia variegata</name>
    <name type="common">Purple orchid tree</name>
    <name type="synonym">Phanera variegata</name>
    <dbReference type="NCBI Taxonomy" id="167791"/>
    <lineage>
        <taxon>Eukaryota</taxon>
        <taxon>Viridiplantae</taxon>
        <taxon>Streptophyta</taxon>
        <taxon>Embryophyta</taxon>
        <taxon>Tracheophyta</taxon>
        <taxon>Spermatophyta</taxon>
        <taxon>Magnoliopsida</taxon>
        <taxon>eudicotyledons</taxon>
        <taxon>Gunneridae</taxon>
        <taxon>Pentapetalae</taxon>
        <taxon>rosids</taxon>
        <taxon>fabids</taxon>
        <taxon>Fabales</taxon>
        <taxon>Fabaceae</taxon>
        <taxon>Cercidoideae</taxon>
        <taxon>Cercideae</taxon>
        <taxon>Bauhiniinae</taxon>
        <taxon>Bauhinia</taxon>
    </lineage>
</organism>
<protein>
    <submittedName>
        <fullName evidence="1">Uncharacterized protein</fullName>
    </submittedName>
</protein>
<name>A0ACB9L879_BAUVA</name>
<comment type="caution">
    <text evidence="1">The sequence shown here is derived from an EMBL/GenBank/DDBJ whole genome shotgun (WGS) entry which is preliminary data.</text>
</comment>
<accession>A0ACB9L879</accession>
<evidence type="ECO:0000313" key="1">
    <source>
        <dbReference type="EMBL" id="KAI4305609.1"/>
    </source>
</evidence>
<evidence type="ECO:0000313" key="2">
    <source>
        <dbReference type="Proteomes" id="UP000828941"/>
    </source>
</evidence>
<sequence>MITEYYKYGKWHIGMHDMLQEMGKNIVMHESIHDAGKRSRLWLQEDINHVLTKNKGTEVIQGIVQESHNPYEAWWDPMAFLKMCNLKILKLEKLDLPLGLTCLSEGLRYIEWKDFPLEELPLGVNLDGLVDLRMRHSKMKQLWQGTKYFEKLKAIDLKDSEDLIRFPRVDGVPYLEHLVLEGCINLIEVHQSVGLLKKLKELNLEGCVNLKTLPSKLETDSMKDFILSGCSKVKKLPEFGENMEFLTRLDLNDCKSLVCLPRSIHNLKSLKILNTSGCSKFSQLPENLGENEAWESLDVDLERQNPTHPKYMTLPPLSTFSRLEDLNLSYINLRDESLPDDLGSLSKLMRLDLSGNNFTKIPTRSIANLSWLYELKLDSCPMLESIPVLPPRLRSLYGRNCSSWKPYSNPLDIFYWFASNQLPFLIIPGSEIPPWFINQNYFQQEICSYFHWEALHEGDYWELLGECGISLGLDSSRRSLSRSIKSLISIIIEIPDYCLSSKWWGSAVCLALEIESRGSFEWAGAGLDWICKTPGAEFPIPSGLVSGSTIDEFTDPHLCVLLLRGNDRNIQRHLQGDNNKIQLLFHSTPMPCDKLKINKCGCRVICEQDLNVWDKVMRGREQSDNVEMGSSSSLTLNKARITELVEEGESTSSAEAKGRKLG</sequence>
<keyword evidence="2" id="KW-1185">Reference proteome</keyword>
<proteinExistence type="predicted"/>
<dbReference type="Proteomes" id="UP000828941">
    <property type="component" value="Chromosome 12"/>
</dbReference>
<reference evidence="1 2" key="1">
    <citation type="journal article" date="2022" name="DNA Res.">
        <title>Chromosomal-level genome assembly of the orchid tree Bauhinia variegata (Leguminosae; Cercidoideae) supports the allotetraploid origin hypothesis of Bauhinia.</title>
        <authorList>
            <person name="Zhong Y."/>
            <person name="Chen Y."/>
            <person name="Zheng D."/>
            <person name="Pang J."/>
            <person name="Liu Y."/>
            <person name="Luo S."/>
            <person name="Meng S."/>
            <person name="Qian L."/>
            <person name="Wei D."/>
            <person name="Dai S."/>
            <person name="Zhou R."/>
        </authorList>
    </citation>
    <scope>NUCLEOTIDE SEQUENCE [LARGE SCALE GENOMIC DNA]</scope>
    <source>
        <strain evidence="1">BV-YZ2020</strain>
    </source>
</reference>
<dbReference type="EMBL" id="CM039437">
    <property type="protein sequence ID" value="KAI4305609.1"/>
    <property type="molecule type" value="Genomic_DNA"/>
</dbReference>
<gene>
    <name evidence="1" type="ORF">L6164_028966</name>
</gene>